<reference evidence="3" key="1">
    <citation type="journal article" date="2017" name="Front. Plant Sci.">
        <title>Climate Clever Clovers: New Paradigm to Reduce the Environmental Footprint of Ruminants by Breeding Low Methanogenic Forages Utilizing Haplotype Variation.</title>
        <authorList>
            <person name="Kaur P."/>
            <person name="Appels R."/>
            <person name="Bayer P.E."/>
            <person name="Keeble-Gagnere G."/>
            <person name="Wang J."/>
            <person name="Hirakawa H."/>
            <person name="Shirasawa K."/>
            <person name="Vercoe P."/>
            <person name="Stefanova K."/>
            <person name="Durmic Z."/>
            <person name="Nichols P."/>
            <person name="Revell C."/>
            <person name="Isobe S.N."/>
            <person name="Edwards D."/>
            <person name="Erskine W."/>
        </authorList>
    </citation>
    <scope>NUCLEOTIDE SEQUENCE [LARGE SCALE GENOMIC DNA]</scope>
    <source>
        <strain evidence="3">cv. Daliak</strain>
    </source>
</reference>
<dbReference type="PANTHER" id="PTHR22891">
    <property type="entry name" value="EUKARYOTIC TRANSLATION INITIATION FACTOR 2C"/>
    <property type="match status" value="1"/>
</dbReference>
<dbReference type="InterPro" id="IPR012337">
    <property type="entry name" value="RNaseH-like_sf"/>
</dbReference>
<evidence type="ECO:0000259" key="1">
    <source>
        <dbReference type="PROSITE" id="PS50822"/>
    </source>
</evidence>
<dbReference type="Pfam" id="PF02171">
    <property type="entry name" value="Piwi"/>
    <property type="match status" value="1"/>
</dbReference>
<dbReference type="OrthoDB" id="10252740at2759"/>
<dbReference type="InterPro" id="IPR036397">
    <property type="entry name" value="RNaseH_sf"/>
</dbReference>
<feature type="non-terminal residue" evidence="2">
    <location>
        <position position="230"/>
    </location>
</feature>
<accession>A0A2Z6NV07</accession>
<organism evidence="2 3">
    <name type="scientific">Trifolium subterraneum</name>
    <name type="common">Subterranean clover</name>
    <dbReference type="NCBI Taxonomy" id="3900"/>
    <lineage>
        <taxon>Eukaryota</taxon>
        <taxon>Viridiplantae</taxon>
        <taxon>Streptophyta</taxon>
        <taxon>Embryophyta</taxon>
        <taxon>Tracheophyta</taxon>
        <taxon>Spermatophyta</taxon>
        <taxon>Magnoliopsida</taxon>
        <taxon>eudicotyledons</taxon>
        <taxon>Gunneridae</taxon>
        <taxon>Pentapetalae</taxon>
        <taxon>rosids</taxon>
        <taxon>fabids</taxon>
        <taxon>Fabales</taxon>
        <taxon>Fabaceae</taxon>
        <taxon>Papilionoideae</taxon>
        <taxon>50 kb inversion clade</taxon>
        <taxon>NPAAA clade</taxon>
        <taxon>Hologalegina</taxon>
        <taxon>IRL clade</taxon>
        <taxon>Trifolieae</taxon>
        <taxon>Trifolium</taxon>
    </lineage>
</organism>
<gene>
    <name evidence="2" type="ORF">TSUD_57180</name>
</gene>
<sequence length="230" mass="26042">MPDFKGVRTYDKIKRVCETELGIVSQCCQPRLAQKMQKQYLENLALKINVKVGGRNTVLNDAFERRIPLVTDRPTIIFGADVTHPQPGEDSSPSIAAVVASMDWPWVTKYRGVFSAQSHREEIIQDLYKTVVHPQKGILHSGMIRELIVSFYKSTGRKPERIIFYRDGVSEGQFSQVLLYEVDAIRKACASIENGYLPPITFVVVQKRHHTRLFPVGGPKETDRSGNIMP</sequence>
<evidence type="ECO:0000313" key="3">
    <source>
        <dbReference type="Proteomes" id="UP000242715"/>
    </source>
</evidence>
<dbReference type="Gene3D" id="3.40.50.2300">
    <property type="match status" value="1"/>
</dbReference>
<dbReference type="InterPro" id="IPR003165">
    <property type="entry name" value="Piwi"/>
</dbReference>
<name>A0A2Z6NV07_TRISU</name>
<feature type="domain" description="Piwi" evidence="1">
    <location>
        <begin position="1"/>
        <end position="230"/>
    </location>
</feature>
<proteinExistence type="predicted"/>
<protein>
    <recommendedName>
        <fullName evidence="1">Piwi domain-containing protein</fullName>
    </recommendedName>
</protein>
<dbReference type="Gene3D" id="3.30.420.10">
    <property type="entry name" value="Ribonuclease H-like superfamily/Ribonuclease H"/>
    <property type="match status" value="1"/>
</dbReference>
<keyword evidence="3" id="KW-1185">Reference proteome</keyword>
<dbReference type="GO" id="GO:0003676">
    <property type="term" value="F:nucleic acid binding"/>
    <property type="evidence" value="ECO:0007669"/>
    <property type="project" value="InterPro"/>
</dbReference>
<dbReference type="EMBL" id="DF973588">
    <property type="protein sequence ID" value="GAU35369.1"/>
    <property type="molecule type" value="Genomic_DNA"/>
</dbReference>
<dbReference type="SMART" id="SM00950">
    <property type="entry name" value="Piwi"/>
    <property type="match status" value="1"/>
</dbReference>
<dbReference type="AlphaFoldDB" id="A0A2Z6NV07"/>
<dbReference type="PROSITE" id="PS50822">
    <property type="entry name" value="PIWI"/>
    <property type="match status" value="1"/>
</dbReference>
<evidence type="ECO:0000313" key="2">
    <source>
        <dbReference type="EMBL" id="GAU35369.1"/>
    </source>
</evidence>
<dbReference type="SUPFAM" id="SSF53098">
    <property type="entry name" value="Ribonuclease H-like"/>
    <property type="match status" value="1"/>
</dbReference>
<dbReference type="Proteomes" id="UP000242715">
    <property type="component" value="Unassembled WGS sequence"/>
</dbReference>